<comment type="caution">
    <text evidence="2">The sequence shown here is derived from an EMBL/GenBank/DDBJ whole genome shotgun (WGS) entry which is preliminary data.</text>
</comment>
<feature type="domain" description="Histone deacetylase" evidence="1">
    <location>
        <begin position="1"/>
        <end position="202"/>
    </location>
</feature>
<dbReference type="InterPro" id="IPR037138">
    <property type="entry name" value="His_deacetylse_dom_sf"/>
</dbReference>
<keyword evidence="3" id="KW-1185">Reference proteome</keyword>
<organism evidence="2 3">
    <name type="scientific">Dunaliella salina</name>
    <name type="common">Green alga</name>
    <name type="synonym">Protococcus salinus</name>
    <dbReference type="NCBI Taxonomy" id="3046"/>
    <lineage>
        <taxon>Eukaryota</taxon>
        <taxon>Viridiplantae</taxon>
        <taxon>Chlorophyta</taxon>
        <taxon>core chlorophytes</taxon>
        <taxon>Chlorophyceae</taxon>
        <taxon>CS clade</taxon>
        <taxon>Chlamydomonadales</taxon>
        <taxon>Dunaliellaceae</taxon>
        <taxon>Dunaliella</taxon>
    </lineage>
</organism>
<dbReference type="InterPro" id="IPR023801">
    <property type="entry name" value="His_deacetylse_dom"/>
</dbReference>
<dbReference type="SUPFAM" id="SSF52768">
    <property type="entry name" value="Arginase/deacetylase"/>
    <property type="match status" value="1"/>
</dbReference>
<proteinExistence type="predicted"/>
<evidence type="ECO:0000259" key="1">
    <source>
        <dbReference type="Pfam" id="PF00850"/>
    </source>
</evidence>
<dbReference type="EMBL" id="MU069715">
    <property type="protein sequence ID" value="KAF5835260.1"/>
    <property type="molecule type" value="Genomic_DNA"/>
</dbReference>
<dbReference type="Proteomes" id="UP000815325">
    <property type="component" value="Unassembled WGS sequence"/>
</dbReference>
<name>A0ABQ7GKX6_DUNSA</name>
<dbReference type="PRINTS" id="PR01270">
    <property type="entry name" value="HDASUPER"/>
</dbReference>
<dbReference type="PANTHER" id="PTHR10625:SF31">
    <property type="entry name" value="HISTONE DEACETYLASE DOMAIN-CONTAINING PROTEIN"/>
    <property type="match status" value="1"/>
</dbReference>
<gene>
    <name evidence="2" type="ORF">DUNSADRAFT_7707</name>
</gene>
<evidence type="ECO:0000313" key="2">
    <source>
        <dbReference type="EMBL" id="KAF5835260.1"/>
    </source>
</evidence>
<reference evidence="2" key="1">
    <citation type="submission" date="2017-08" db="EMBL/GenBank/DDBJ databases">
        <authorList>
            <person name="Polle J.E."/>
            <person name="Barry K."/>
            <person name="Cushman J."/>
            <person name="Schmutz J."/>
            <person name="Tran D."/>
            <person name="Hathwaick L.T."/>
            <person name="Yim W.C."/>
            <person name="Jenkins J."/>
            <person name="Mckie-Krisberg Z.M."/>
            <person name="Prochnik S."/>
            <person name="Lindquist E."/>
            <person name="Dockter R.B."/>
            <person name="Adam C."/>
            <person name="Molina H."/>
            <person name="Bunkerborg J."/>
            <person name="Jin E."/>
            <person name="Buchheim M."/>
            <person name="Magnuson J."/>
        </authorList>
    </citation>
    <scope>NUCLEOTIDE SEQUENCE</scope>
    <source>
        <strain evidence="2">CCAP 19/18</strain>
    </source>
</reference>
<accession>A0ABQ7GKX6</accession>
<evidence type="ECO:0000313" key="3">
    <source>
        <dbReference type="Proteomes" id="UP000815325"/>
    </source>
</evidence>
<dbReference type="InterPro" id="IPR000286">
    <property type="entry name" value="HDACs"/>
</dbReference>
<protein>
    <recommendedName>
        <fullName evidence="1">Histone deacetylase domain-containing protein</fullName>
    </recommendedName>
</protein>
<sequence>MEGQVSTGYVLCRPPGHHAERSEGAGFCIFNNVAVAAAAAREVYGLKRICIVDYDVHHGNGTQHIFEGDEHILFISLHQDSNYPLHSGAVTEQGTGQGEGFTINCPLPPGSGTGAYKAAFERVVLPALEAFRPELVLVSSGFDASYADPLGAQILSSQDFRWMATQLKAIADRHCGGKVLAVHEGGYSEVYTPFCCLAVVEALAGTSSGIIDPFLHEVSNWGYQRLQNHQDAAISAAERPVALLKNKMQA</sequence>
<dbReference type="InterPro" id="IPR023696">
    <property type="entry name" value="Ureohydrolase_dom_sf"/>
</dbReference>
<dbReference type="PANTHER" id="PTHR10625">
    <property type="entry name" value="HISTONE DEACETYLASE HDAC1-RELATED"/>
    <property type="match status" value="1"/>
</dbReference>
<dbReference type="Gene3D" id="3.40.800.20">
    <property type="entry name" value="Histone deacetylase domain"/>
    <property type="match status" value="1"/>
</dbReference>
<dbReference type="Pfam" id="PF00850">
    <property type="entry name" value="Hist_deacetyl"/>
    <property type="match status" value="1"/>
</dbReference>